<gene>
    <name evidence="2" type="ORF">Mia14_0734</name>
</gene>
<keyword evidence="1" id="KW-1133">Transmembrane helix</keyword>
<sequence length="392" mass="41592">MFGKNKNHGKFAIALLLALALIGSAYLFAVQTPIAFAGPAGYGASPNNANLVAANSGVEGYGLASRLNVQELSLVSPTGFASKWLALAFIFAISIIMVAVFVYEISNISNSTNGKMWARTQIYEAVLSIIMLLIFIGIGSILMVNPKAAYNSVGLLPFQCNTASINTIYNLSACDMGTFNSNVDSLIYIIYGFTFSSGLEPGFSVSVTPLGIEGQQKLWSVSGGISSFMPSSSLDIYSYVIVALITLLILNYVQMILLTGSLFFLAVFVSLGLVLRALGFSRSFGGSLIALGVGLGIIYPLLVSISYGFVVASQSAIVLPSFSAISSSDPLAIVSNFISYMFGGYLDSIGYVLVGLTFLPFLNFIILDSFMIDFSSAIGERIGFMSLMTGLV</sequence>
<evidence type="ECO:0000256" key="1">
    <source>
        <dbReference type="SAM" id="Phobius"/>
    </source>
</evidence>
<keyword evidence="3" id="KW-1185">Reference proteome</keyword>
<dbReference type="EMBL" id="CP019964">
    <property type="protein sequence ID" value="ASI14032.1"/>
    <property type="molecule type" value="Genomic_DNA"/>
</dbReference>
<dbReference type="RefSeq" id="WP_088820294.1">
    <property type="nucleotide sequence ID" value="NZ_CP019964.1"/>
</dbReference>
<dbReference type="Proteomes" id="UP000197679">
    <property type="component" value="Chromosome"/>
</dbReference>
<feature type="transmembrane region" description="Helical" evidence="1">
    <location>
        <begin position="348"/>
        <end position="367"/>
    </location>
</feature>
<dbReference type="KEGG" id="marh:Mia14_0734"/>
<dbReference type="OrthoDB" id="386591at2157"/>
<name>A0A218NNK8_9ARCH</name>
<evidence type="ECO:0000313" key="2">
    <source>
        <dbReference type="EMBL" id="ASI14032.1"/>
    </source>
</evidence>
<keyword evidence="1" id="KW-0812">Transmembrane</keyword>
<proteinExistence type="predicted"/>
<dbReference type="AlphaFoldDB" id="A0A218NNK8"/>
<feature type="transmembrane region" description="Helical" evidence="1">
    <location>
        <begin position="236"/>
        <end position="253"/>
    </location>
</feature>
<dbReference type="GeneID" id="33314286"/>
<organism evidence="2 3">
    <name type="scientific">Candidatus Mancarchaeum acidiphilum</name>
    <dbReference type="NCBI Taxonomy" id="1920749"/>
    <lineage>
        <taxon>Archaea</taxon>
        <taxon>Candidatus Micrarchaeota</taxon>
        <taxon>Candidatus Mancarchaeum</taxon>
    </lineage>
</organism>
<evidence type="ECO:0000313" key="3">
    <source>
        <dbReference type="Proteomes" id="UP000197679"/>
    </source>
</evidence>
<feature type="transmembrane region" description="Helical" evidence="1">
    <location>
        <begin position="84"/>
        <end position="105"/>
    </location>
</feature>
<feature type="transmembrane region" description="Helical" evidence="1">
    <location>
        <begin position="317"/>
        <end position="342"/>
    </location>
</feature>
<protein>
    <submittedName>
        <fullName evidence="2">Multipass membrane protein</fullName>
    </submittedName>
</protein>
<accession>A0A218NNK8</accession>
<keyword evidence="1" id="KW-0472">Membrane</keyword>
<feature type="transmembrane region" description="Helical" evidence="1">
    <location>
        <begin position="260"/>
        <end position="278"/>
    </location>
</feature>
<feature type="transmembrane region" description="Helical" evidence="1">
    <location>
        <begin position="284"/>
        <end position="310"/>
    </location>
</feature>
<reference evidence="2 3" key="1">
    <citation type="journal article" date="2017" name="Nat. Commun.">
        <title>'ARMAN' archaea depend on association with euryarchaeal host in culture and in situ.</title>
        <authorList>
            <person name="Golyshina O."/>
            <person name="Toshchakov S."/>
            <person name="Makarova K."/>
            <person name="Gavrilov S."/>
            <person name="Korzhenkov A."/>
            <person name="La Cono V."/>
            <person name="Arcadi E."/>
            <person name="Nechitaylo T."/>
            <person name="Ferrer M."/>
            <person name="Kublanov I."/>
            <person name="Wolf Y."/>
            <person name="Yakimov M."/>
            <person name="Golyshin P."/>
            <person name="Slesarev A."/>
            <person name="Kozyavkin S."/>
        </authorList>
    </citation>
    <scope>NUCLEOTIDE SEQUENCE [LARGE SCALE GENOMIC DNA]</scope>
    <source>
        <strain evidence="2 3">Mia14</strain>
    </source>
</reference>
<feature type="transmembrane region" description="Helical" evidence="1">
    <location>
        <begin position="125"/>
        <end position="144"/>
    </location>
</feature>